<name>A0A8S1KSS2_PARPR</name>
<protein>
    <submittedName>
        <fullName evidence="2">Uncharacterized protein</fullName>
    </submittedName>
</protein>
<organism evidence="2 3">
    <name type="scientific">Paramecium primaurelia</name>
    <dbReference type="NCBI Taxonomy" id="5886"/>
    <lineage>
        <taxon>Eukaryota</taxon>
        <taxon>Sar</taxon>
        <taxon>Alveolata</taxon>
        <taxon>Ciliophora</taxon>
        <taxon>Intramacronucleata</taxon>
        <taxon>Oligohymenophorea</taxon>
        <taxon>Peniculida</taxon>
        <taxon>Parameciidae</taxon>
        <taxon>Paramecium</taxon>
    </lineage>
</organism>
<dbReference type="EMBL" id="CAJJDM010000022">
    <property type="protein sequence ID" value="CAD8056332.1"/>
    <property type="molecule type" value="Genomic_DNA"/>
</dbReference>
<reference evidence="2" key="1">
    <citation type="submission" date="2021-01" db="EMBL/GenBank/DDBJ databases">
        <authorList>
            <consortium name="Genoscope - CEA"/>
            <person name="William W."/>
        </authorList>
    </citation>
    <scope>NUCLEOTIDE SEQUENCE</scope>
</reference>
<gene>
    <name evidence="2" type="ORF">PPRIM_AZ9-3.1.T0240259</name>
</gene>
<dbReference type="AlphaFoldDB" id="A0A8S1KSS2"/>
<evidence type="ECO:0000313" key="2">
    <source>
        <dbReference type="EMBL" id="CAD8056332.1"/>
    </source>
</evidence>
<dbReference type="Proteomes" id="UP000688137">
    <property type="component" value="Unassembled WGS sequence"/>
</dbReference>
<evidence type="ECO:0000313" key="3">
    <source>
        <dbReference type="Proteomes" id="UP000688137"/>
    </source>
</evidence>
<proteinExistence type="predicted"/>
<feature type="region of interest" description="Disordered" evidence="1">
    <location>
        <begin position="407"/>
        <end position="462"/>
    </location>
</feature>
<evidence type="ECO:0000256" key="1">
    <source>
        <dbReference type="SAM" id="MobiDB-lite"/>
    </source>
</evidence>
<accession>A0A8S1KSS2</accession>
<comment type="caution">
    <text evidence="2">The sequence shown here is derived from an EMBL/GenBank/DDBJ whole genome shotgun (WGS) entry which is preliminary data.</text>
</comment>
<dbReference type="OMA" id="ISKWIQF"/>
<keyword evidence="3" id="KW-1185">Reference proteome</keyword>
<sequence length="462" mass="55536">MNSLLELLDYNDEKEKEIFEFLNSNKNNMMDFLKLVIQTPSDLHPKYPFIVSELMFGSHEQLLQMMFEWDGEPIQYLLTFFNYPQNDTSCGYFEKMIRPLILLKSNEIKPFLEISKWIQFIDQESIQNIFQTIFACNNLDENYKQDLLGILLNQNNINENVFRLIIKHTDLLQQYLNQHQEIVGIICNQSPPNLYQLYTIEIFMGWNILNLQWLHNQINYLDQLVYRNFDICNSTMNFLYKPQGLTEIDLKIIHILSQTLTRPETIKFQNILLELLIKYEWNNNLQNIAVKMYESMSQEETPHKQYFQSIIIDFITNNVSFEKFEFGLKTKVQRGYRWVFTRIVKYFQLNFDQAEEITNLEGKFLLNEDPSNNKDRQFLFIQEKVLEGRTQWARKIQEEEIQIKEEKEQNQMEVEEENNENDQFFQPRNSFGIKPTNNEEEVEDEIPFRGRSSCQFKQDDLD</sequence>